<dbReference type="Gene3D" id="3.40.50.2300">
    <property type="match status" value="2"/>
</dbReference>
<evidence type="ECO:0000259" key="5">
    <source>
        <dbReference type="PROSITE" id="PS50949"/>
    </source>
</evidence>
<accession>A0A561CG67</accession>
<keyword evidence="4" id="KW-0804">Transcription</keyword>
<keyword evidence="1" id="KW-0678">Repressor</keyword>
<dbReference type="SMART" id="SM00345">
    <property type="entry name" value="HTH_GNTR"/>
    <property type="match status" value="1"/>
</dbReference>
<gene>
    <name evidence="6" type="ORF">FB550_12345</name>
</gene>
<comment type="caution">
    <text evidence="6">The sequence shown here is derived from an EMBL/GenBank/DDBJ whole genome shotgun (WGS) entry which is preliminary data.</text>
</comment>
<evidence type="ECO:0000256" key="2">
    <source>
        <dbReference type="ARBA" id="ARBA00023015"/>
    </source>
</evidence>
<dbReference type="Proteomes" id="UP000319671">
    <property type="component" value="Unassembled WGS sequence"/>
</dbReference>
<dbReference type="InterPro" id="IPR036390">
    <property type="entry name" value="WH_DNA-bd_sf"/>
</dbReference>
<dbReference type="Pfam" id="PF13377">
    <property type="entry name" value="Peripla_BP_3"/>
    <property type="match status" value="1"/>
</dbReference>
<organism evidence="6 7">
    <name type="scientific">Neobacillus bataviensis</name>
    <dbReference type="NCBI Taxonomy" id="220685"/>
    <lineage>
        <taxon>Bacteria</taxon>
        <taxon>Bacillati</taxon>
        <taxon>Bacillota</taxon>
        <taxon>Bacilli</taxon>
        <taxon>Bacillales</taxon>
        <taxon>Bacillaceae</taxon>
        <taxon>Neobacillus</taxon>
    </lineage>
</organism>
<dbReference type="CDD" id="cd06267">
    <property type="entry name" value="PBP1_LacI_sugar_binding-like"/>
    <property type="match status" value="1"/>
</dbReference>
<dbReference type="EMBL" id="VIVN01000023">
    <property type="protein sequence ID" value="TWD90223.1"/>
    <property type="molecule type" value="Genomic_DNA"/>
</dbReference>
<dbReference type="CDD" id="cd07377">
    <property type="entry name" value="WHTH_GntR"/>
    <property type="match status" value="1"/>
</dbReference>
<dbReference type="InterPro" id="IPR000524">
    <property type="entry name" value="Tscrpt_reg_HTH_GntR"/>
</dbReference>
<dbReference type="RefSeq" id="WP_144568325.1">
    <property type="nucleotide sequence ID" value="NZ_VIVN01000023.1"/>
</dbReference>
<dbReference type="SUPFAM" id="SSF46785">
    <property type="entry name" value="Winged helix' DNA-binding domain"/>
    <property type="match status" value="1"/>
</dbReference>
<dbReference type="GO" id="GO:0000976">
    <property type="term" value="F:transcription cis-regulatory region binding"/>
    <property type="evidence" value="ECO:0007669"/>
    <property type="project" value="TreeGrafter"/>
</dbReference>
<dbReference type="PANTHER" id="PTHR30146:SF95">
    <property type="entry name" value="RIBOSE OPERON REPRESSOR"/>
    <property type="match status" value="1"/>
</dbReference>
<dbReference type="GO" id="GO:0003700">
    <property type="term" value="F:DNA-binding transcription factor activity"/>
    <property type="evidence" value="ECO:0007669"/>
    <property type="project" value="InterPro"/>
</dbReference>
<dbReference type="InterPro" id="IPR046335">
    <property type="entry name" value="LacI/GalR-like_sensor"/>
</dbReference>
<sequence>METPLYEKIYLELLNQIETGQLKPRDQVPTEKELADQYQVSRITSKKALEKLVQIGAIERIRGRGSYVSEMLPDFGTISPKTNSEQREHLNQEMNELIGLIIPDFFRDCFGRQILSMIEKRCSELKFNLLVKVTYGSQEVEEEAINTMVQQQVKGIIIFPVHGQHYTTSLLRLVLEGFPLVLIDRYLKGIPTCAVYTDNHTAAQNLTEFLFTRGHEHIAFVSPPEEYTSSIEERIQGFKTAYLQKGIAVSPNYILADMFSTLPTFDRSAEFYEDQIKLRNFIQENSHVTAFIACEYEIACVLAQVLKSLGKSIPDDYAIACFDHPAWLYNDMIFTHIKQDEDVIGSTAVDLLLKQIQGETVPVQNMVDYKLIEGNTI</sequence>
<evidence type="ECO:0000256" key="1">
    <source>
        <dbReference type="ARBA" id="ARBA00022491"/>
    </source>
</evidence>
<dbReference type="SUPFAM" id="SSF53822">
    <property type="entry name" value="Periplasmic binding protein-like I"/>
    <property type="match status" value="1"/>
</dbReference>
<keyword evidence="3 6" id="KW-0238">DNA-binding</keyword>
<evidence type="ECO:0000313" key="7">
    <source>
        <dbReference type="Proteomes" id="UP000319671"/>
    </source>
</evidence>
<evidence type="ECO:0000313" key="6">
    <source>
        <dbReference type="EMBL" id="TWD90223.1"/>
    </source>
</evidence>
<dbReference type="InterPro" id="IPR028082">
    <property type="entry name" value="Peripla_BP_I"/>
</dbReference>
<dbReference type="InterPro" id="IPR036388">
    <property type="entry name" value="WH-like_DNA-bd_sf"/>
</dbReference>
<dbReference type="PROSITE" id="PS50949">
    <property type="entry name" value="HTH_GNTR"/>
    <property type="match status" value="1"/>
</dbReference>
<proteinExistence type="predicted"/>
<keyword evidence="7" id="KW-1185">Reference proteome</keyword>
<dbReference type="Gene3D" id="1.10.10.10">
    <property type="entry name" value="Winged helix-like DNA-binding domain superfamily/Winged helix DNA-binding domain"/>
    <property type="match status" value="1"/>
</dbReference>
<protein>
    <submittedName>
        <fullName evidence="6">DNA-binding LacI/PurR family transcriptional regulator</fullName>
    </submittedName>
</protein>
<reference evidence="6 7" key="1">
    <citation type="submission" date="2019-06" db="EMBL/GenBank/DDBJ databases">
        <title>Sorghum-associated microbial communities from plants grown in Nebraska, USA.</title>
        <authorList>
            <person name="Schachtman D."/>
        </authorList>
    </citation>
    <scope>NUCLEOTIDE SEQUENCE [LARGE SCALE GENOMIC DNA]</scope>
    <source>
        <strain evidence="6 7">2482</strain>
    </source>
</reference>
<dbReference type="PANTHER" id="PTHR30146">
    <property type="entry name" value="LACI-RELATED TRANSCRIPTIONAL REPRESSOR"/>
    <property type="match status" value="1"/>
</dbReference>
<feature type="domain" description="HTH gntR-type" evidence="5">
    <location>
        <begin position="3"/>
        <end position="71"/>
    </location>
</feature>
<dbReference type="PRINTS" id="PR00035">
    <property type="entry name" value="HTHGNTR"/>
</dbReference>
<evidence type="ECO:0000256" key="3">
    <source>
        <dbReference type="ARBA" id="ARBA00023125"/>
    </source>
</evidence>
<evidence type="ECO:0000256" key="4">
    <source>
        <dbReference type="ARBA" id="ARBA00023163"/>
    </source>
</evidence>
<dbReference type="Pfam" id="PF00392">
    <property type="entry name" value="GntR"/>
    <property type="match status" value="1"/>
</dbReference>
<keyword evidence="2" id="KW-0805">Transcription regulation</keyword>
<name>A0A561CG67_9BACI</name>
<dbReference type="AlphaFoldDB" id="A0A561CG67"/>